<protein>
    <submittedName>
        <fullName evidence="1">Uncharacterized protein</fullName>
    </submittedName>
</protein>
<gene>
    <name evidence="1" type="ORF">R3P38DRAFT_3192480</name>
</gene>
<dbReference type="Proteomes" id="UP001362999">
    <property type="component" value="Unassembled WGS sequence"/>
</dbReference>
<organism evidence="1 2">
    <name type="scientific">Favolaschia claudopus</name>
    <dbReference type="NCBI Taxonomy" id="2862362"/>
    <lineage>
        <taxon>Eukaryota</taxon>
        <taxon>Fungi</taxon>
        <taxon>Dikarya</taxon>
        <taxon>Basidiomycota</taxon>
        <taxon>Agaricomycotina</taxon>
        <taxon>Agaricomycetes</taxon>
        <taxon>Agaricomycetidae</taxon>
        <taxon>Agaricales</taxon>
        <taxon>Marasmiineae</taxon>
        <taxon>Mycenaceae</taxon>
        <taxon>Favolaschia</taxon>
    </lineage>
</organism>
<dbReference type="EMBL" id="JAWWNJ010000032">
    <property type="protein sequence ID" value="KAK7026154.1"/>
    <property type="molecule type" value="Genomic_DNA"/>
</dbReference>
<comment type="caution">
    <text evidence="1">The sequence shown here is derived from an EMBL/GenBank/DDBJ whole genome shotgun (WGS) entry which is preliminary data.</text>
</comment>
<reference evidence="1 2" key="1">
    <citation type="journal article" date="2024" name="J Genomics">
        <title>Draft genome sequencing and assembly of Favolaschia claudopus CIRM-BRFM 2984 isolated from oak limbs.</title>
        <authorList>
            <person name="Navarro D."/>
            <person name="Drula E."/>
            <person name="Chaduli D."/>
            <person name="Cazenave R."/>
            <person name="Ahrendt S."/>
            <person name="Wang J."/>
            <person name="Lipzen A."/>
            <person name="Daum C."/>
            <person name="Barry K."/>
            <person name="Grigoriev I.V."/>
            <person name="Favel A."/>
            <person name="Rosso M.N."/>
            <person name="Martin F."/>
        </authorList>
    </citation>
    <scope>NUCLEOTIDE SEQUENCE [LARGE SCALE GENOMIC DNA]</scope>
    <source>
        <strain evidence="1 2">CIRM-BRFM 2984</strain>
    </source>
</reference>
<sequence length="116" mass="13236">MSLSGYSARPTSPSSIELDDDFFAALTCEPRQTQSPLLPLGTLRSRRSILRREMVKSRWWADEEQSEKHNTPGFARLKHLAVLNDVARQNHDVVDFTPELRDVLAVYQNQGLDVKI</sequence>
<evidence type="ECO:0000313" key="2">
    <source>
        <dbReference type="Proteomes" id="UP001362999"/>
    </source>
</evidence>
<accession>A0AAW0BL42</accession>
<evidence type="ECO:0000313" key="1">
    <source>
        <dbReference type="EMBL" id="KAK7026154.1"/>
    </source>
</evidence>
<name>A0AAW0BL42_9AGAR</name>
<keyword evidence="2" id="KW-1185">Reference proteome</keyword>
<dbReference type="AlphaFoldDB" id="A0AAW0BL42"/>
<proteinExistence type="predicted"/>